<keyword evidence="1" id="KW-0812">Transmembrane</keyword>
<evidence type="ECO:0000256" key="1">
    <source>
        <dbReference type="SAM" id="Phobius"/>
    </source>
</evidence>
<accession>A0ABV1N8F1</accession>
<keyword evidence="1" id="KW-1133">Transmembrane helix</keyword>
<dbReference type="RefSeq" id="WP_349759521.1">
    <property type="nucleotide sequence ID" value="NZ_JBEGCI010000015.1"/>
</dbReference>
<dbReference type="Proteomes" id="UP001472978">
    <property type="component" value="Unassembled WGS sequence"/>
</dbReference>
<gene>
    <name evidence="2" type="ORF">ABE957_15235</name>
</gene>
<feature type="transmembrane region" description="Helical" evidence="1">
    <location>
        <begin position="393"/>
        <end position="413"/>
    </location>
</feature>
<feature type="transmembrane region" description="Helical" evidence="1">
    <location>
        <begin position="159"/>
        <end position="177"/>
    </location>
</feature>
<feature type="transmembrane region" description="Helical" evidence="1">
    <location>
        <begin position="419"/>
        <end position="438"/>
    </location>
</feature>
<feature type="transmembrane region" description="Helical" evidence="1">
    <location>
        <begin position="131"/>
        <end position="152"/>
    </location>
</feature>
<keyword evidence="1" id="KW-0472">Membrane</keyword>
<name>A0ABV1N8F1_9GAMM</name>
<sequence>MNVRHLGSAHVARSMGKRDIGFSLLISPFFPPVLLYAAWKCKNFGHRHWLLTIFVVWYAVSLPIAYDPTGEGPDGVRHLLSVYTFYSDMTFHQFMSDSFEIVQFKGAPGSNDLFKHIVAYFAGSVIGVPELFFPMVGIFYGYFFTGSMLIIFRNIYHRKLPWVIIFLCLCFFLTRNIESLQAVRNPTAGWVLIYGILRFQETKKLRYIALMATTPLIHFSFLLLALPAFVFLAIGNKPMVYAIMFTLSSQISLVAPDVAVDFISQVDIGQQKVIDRSDRDQADLDDRAKVIEQQMQGGTRLWRAYMVAGYQKIALDVLIYGLIFSGAYFSMNIFAKNILSNGLMMLIASNLLWFLGIAAGRFWGLGFLLVMAGFILWRLGTEFSIEKIIWDKAYILASYISALLFFPYVIYYISKLMDFMTIFVFAFPWLTSIYPDIFSIKEMLRFVLPI</sequence>
<evidence type="ECO:0000313" key="3">
    <source>
        <dbReference type="Proteomes" id="UP001472978"/>
    </source>
</evidence>
<feature type="transmembrane region" description="Helical" evidence="1">
    <location>
        <begin position="207"/>
        <end position="234"/>
    </location>
</feature>
<comment type="caution">
    <text evidence="2">The sequence shown here is derived from an EMBL/GenBank/DDBJ whole genome shotgun (WGS) entry which is preliminary data.</text>
</comment>
<keyword evidence="3" id="KW-1185">Reference proteome</keyword>
<evidence type="ECO:0008006" key="4">
    <source>
        <dbReference type="Google" id="ProtNLM"/>
    </source>
</evidence>
<evidence type="ECO:0000313" key="2">
    <source>
        <dbReference type="EMBL" id="MEQ6890028.1"/>
    </source>
</evidence>
<feature type="transmembrane region" description="Helical" evidence="1">
    <location>
        <begin position="20"/>
        <end position="37"/>
    </location>
</feature>
<feature type="transmembrane region" description="Helical" evidence="1">
    <location>
        <begin position="313"/>
        <end position="331"/>
    </location>
</feature>
<feature type="transmembrane region" description="Helical" evidence="1">
    <location>
        <begin position="49"/>
        <end position="66"/>
    </location>
</feature>
<dbReference type="EMBL" id="JBEGCI010000015">
    <property type="protein sequence ID" value="MEQ6890028.1"/>
    <property type="molecule type" value="Genomic_DNA"/>
</dbReference>
<protein>
    <recommendedName>
        <fullName evidence="4">EpsG family protein</fullName>
    </recommendedName>
</protein>
<reference evidence="2 3" key="1">
    <citation type="submission" date="2024-05" db="EMBL/GenBank/DDBJ databases">
        <title>Halomonas sp. CS7 16S ribosomal RNA gene Genome sequencing and assembly.</title>
        <authorList>
            <person name="Yook S."/>
        </authorList>
    </citation>
    <scope>NUCLEOTIDE SEQUENCE [LARGE SCALE GENOMIC DNA]</scope>
    <source>
        <strain evidence="2 3">CS7</strain>
    </source>
</reference>
<feature type="transmembrane region" description="Helical" evidence="1">
    <location>
        <begin position="362"/>
        <end position="381"/>
    </location>
</feature>
<organism evidence="2 3">
    <name type="scientific">Halomonas pelophila</name>
    <dbReference type="NCBI Taxonomy" id="3151122"/>
    <lineage>
        <taxon>Bacteria</taxon>
        <taxon>Pseudomonadati</taxon>
        <taxon>Pseudomonadota</taxon>
        <taxon>Gammaproteobacteria</taxon>
        <taxon>Oceanospirillales</taxon>
        <taxon>Halomonadaceae</taxon>
        <taxon>Halomonas</taxon>
    </lineage>
</organism>
<proteinExistence type="predicted"/>